<dbReference type="STRING" id="4790.A0A0W8CV51"/>
<feature type="signal peptide" evidence="1">
    <location>
        <begin position="1"/>
        <end position="26"/>
    </location>
</feature>
<dbReference type="EMBL" id="LNFO01001918">
    <property type="protein sequence ID" value="KUF88035.1"/>
    <property type="molecule type" value="Genomic_DNA"/>
</dbReference>
<reference evidence="2 3" key="1">
    <citation type="submission" date="2015-11" db="EMBL/GenBank/DDBJ databases">
        <title>Genomes and virulence difference between two physiological races of Phytophthora nicotianae.</title>
        <authorList>
            <person name="Liu H."/>
            <person name="Ma X."/>
            <person name="Yu H."/>
            <person name="Fang D."/>
            <person name="Li Y."/>
            <person name="Wang X."/>
            <person name="Wang W."/>
            <person name="Dong Y."/>
            <person name="Xiao B."/>
        </authorList>
    </citation>
    <scope>NUCLEOTIDE SEQUENCE [LARGE SCALE GENOMIC DNA]</scope>
    <source>
        <strain evidence="3">race 0</strain>
    </source>
</reference>
<organism evidence="2 3">
    <name type="scientific">Phytophthora nicotianae</name>
    <name type="common">Potato buckeye rot agent</name>
    <name type="synonym">Phytophthora parasitica</name>
    <dbReference type="NCBI Taxonomy" id="4792"/>
    <lineage>
        <taxon>Eukaryota</taxon>
        <taxon>Sar</taxon>
        <taxon>Stramenopiles</taxon>
        <taxon>Oomycota</taxon>
        <taxon>Peronosporomycetes</taxon>
        <taxon>Peronosporales</taxon>
        <taxon>Peronosporaceae</taxon>
        <taxon>Phytophthora</taxon>
    </lineage>
</organism>
<name>A0A0W8CV51_PHYNI</name>
<proteinExistence type="predicted"/>
<sequence>MRSTPLGWPKLLAVVAFLAILHSTDSTALEFTSHLVVSLASNGTSFIASAKELPRDLLMTQFTDKKVTKTKTKKSIDSNEMVQDDLAMCSQNPQGVYHGQIDVLLLFSKCVENSTLVTIETWARDMKRIVADTVDKNSGVALNFQATLVRGQCSYAAHGDSEVTADDLDRVAAFQGFGDVYQLDSATRSTDSYTAAITFATDGISYNAIINFENMNQIASVVNFQMYGSGDNCEGGPESCIELKHADDIFMYNPFTVTQSLDCADLENGVPVALIDDNGTRQCCCGCPAGFEMQIMGRDKACVKVGNSASTCVWSKVSGYKHQVDSQLSICSFDHIVDKWGFPLPLPTSGYSSNKRLLADGSLDPRVRVSAVKIQNPEYYAGYLTPILGTVTSSWPMRFKDVVARAPNAATFDPMVPWPGTIGSPWRSTHTRRREDVERLPVKPGRSTLHVLDALSSWTSIGPALQLNAQLVSATTITTELTLDNLAKANDLVQQHFDFGEQAENDDCSGNNRCDLHHFSKKNFFETKYSRYSHDESISCFDKDLVLGDILNHEKLSVNPLKQSNGMCYDEVSPVPAGQYTRCCKMSTALREFWTDYRCGSDYDVRYCEGDSDQSCTFEQCVVVNGDTLATVTARIKASAVTESKQVLHHLHQEDYQTVTKVHRALKCTSYYGDDGQCVYVAKLSELIETTQTVNFDEEFNVNDIVYWRFKVNGNAEKWQFWKTRRKTSAETGCKWSTCDAVYDDDDVLTFSDPETKISIEAWTQCGLVRIFFFFVHLHVNSAVDVCKHFGEIWYQTTVSRLPIATQMCAYPSSDFAELTFDFHPNVELQYSRTELRMNVSEVVCTGTLENRTSVKILKVSCDFTYVVYGNAVHKKTCGQSFSISDCKEPQFDVLNTK</sequence>
<dbReference type="AlphaFoldDB" id="A0A0W8CV51"/>
<protein>
    <submittedName>
        <fullName evidence="2">Uncharacterized protein</fullName>
    </submittedName>
</protein>
<evidence type="ECO:0000313" key="3">
    <source>
        <dbReference type="Proteomes" id="UP000052943"/>
    </source>
</evidence>
<comment type="caution">
    <text evidence="2">The sequence shown here is derived from an EMBL/GenBank/DDBJ whole genome shotgun (WGS) entry which is preliminary data.</text>
</comment>
<dbReference type="OrthoDB" id="74957at2759"/>
<evidence type="ECO:0000256" key="1">
    <source>
        <dbReference type="SAM" id="SignalP"/>
    </source>
</evidence>
<keyword evidence="1" id="KW-0732">Signal</keyword>
<accession>A0A0W8CV51</accession>
<evidence type="ECO:0000313" key="2">
    <source>
        <dbReference type="EMBL" id="KUF88035.1"/>
    </source>
</evidence>
<feature type="chain" id="PRO_5006940972" evidence="1">
    <location>
        <begin position="27"/>
        <end position="898"/>
    </location>
</feature>
<gene>
    <name evidence="2" type="ORF">AM587_10001358</name>
</gene>
<dbReference type="Proteomes" id="UP000052943">
    <property type="component" value="Unassembled WGS sequence"/>
</dbReference>